<proteinExistence type="predicted"/>
<name>A0A6J7XPV9_9CAUD</name>
<organism evidence="6">
    <name type="scientific">uncultured Caudovirales phage</name>
    <dbReference type="NCBI Taxonomy" id="2100421"/>
    <lineage>
        <taxon>Viruses</taxon>
        <taxon>Duplodnaviria</taxon>
        <taxon>Heunggongvirae</taxon>
        <taxon>Uroviricota</taxon>
        <taxon>Caudoviricetes</taxon>
        <taxon>Peduoviridae</taxon>
        <taxon>Maltschvirus</taxon>
        <taxon>Maltschvirus maltsch</taxon>
    </lineage>
</organism>
<evidence type="ECO:0000313" key="1">
    <source>
        <dbReference type="EMBL" id="CAB4167012.1"/>
    </source>
</evidence>
<accession>A0A6J7XPV9</accession>
<evidence type="ECO:0000313" key="5">
    <source>
        <dbReference type="EMBL" id="CAB4193171.1"/>
    </source>
</evidence>
<protein>
    <submittedName>
        <fullName evidence="6">Uncharacterized protein</fullName>
    </submittedName>
</protein>
<sequence length="150" mass="16226">MAASEHLGRQWNQLELSHEIHRGLAPAGMGKLMGGTGKPYDPEVGKSRVGVHWTASPTVAKTFAGNNGFWGTGTVIHGIAPVSSIETHTPTLESGQVDLSGKLKEKEVTLKKNAPVKITGKSTIKEVPGTEAERYRVRKRTFKPAREMKA</sequence>
<dbReference type="EMBL" id="LR796924">
    <property type="protein sequence ID" value="CAB4175022.1"/>
    <property type="molecule type" value="Genomic_DNA"/>
</dbReference>
<evidence type="ECO:0000313" key="6">
    <source>
        <dbReference type="EMBL" id="CAB5231563.1"/>
    </source>
</evidence>
<dbReference type="EMBL" id="LR797132">
    <property type="protein sequence ID" value="CAB4189091.1"/>
    <property type="molecule type" value="Genomic_DNA"/>
</dbReference>
<reference evidence="6" key="1">
    <citation type="submission" date="2020-05" db="EMBL/GenBank/DDBJ databases">
        <authorList>
            <person name="Chiriac C."/>
            <person name="Salcher M."/>
            <person name="Ghai R."/>
            <person name="Kavagutti S V."/>
        </authorList>
    </citation>
    <scope>NUCLEOTIDE SEQUENCE</scope>
</reference>
<evidence type="ECO:0000313" key="3">
    <source>
        <dbReference type="EMBL" id="CAB4179224.1"/>
    </source>
</evidence>
<dbReference type="EMBL" id="LR796798">
    <property type="protein sequence ID" value="CAB4167012.1"/>
    <property type="molecule type" value="Genomic_DNA"/>
</dbReference>
<dbReference type="EMBL" id="LR797196">
    <property type="protein sequence ID" value="CAB4193171.1"/>
    <property type="molecule type" value="Genomic_DNA"/>
</dbReference>
<dbReference type="EMBL" id="LR798433">
    <property type="protein sequence ID" value="CAB5231563.1"/>
    <property type="molecule type" value="Genomic_DNA"/>
</dbReference>
<gene>
    <name evidence="3" type="ORF">UFOVP1034_47</name>
    <name evidence="4" type="ORF">UFOVP1177_47</name>
    <name evidence="5" type="ORF">UFOVP1243_34</name>
    <name evidence="6" type="ORF">UFOVP1581_111</name>
    <name evidence="1" type="ORF">UFOVP854_111</name>
    <name evidence="2" type="ORF">UFOVP964_111</name>
</gene>
<evidence type="ECO:0000313" key="4">
    <source>
        <dbReference type="EMBL" id="CAB4189091.1"/>
    </source>
</evidence>
<evidence type="ECO:0000313" key="2">
    <source>
        <dbReference type="EMBL" id="CAB4175022.1"/>
    </source>
</evidence>
<dbReference type="EMBL" id="LR796979">
    <property type="protein sequence ID" value="CAB4179224.1"/>
    <property type="molecule type" value="Genomic_DNA"/>
</dbReference>